<protein>
    <submittedName>
        <fullName evidence="4">Membrane protein</fullName>
    </submittedName>
</protein>
<evidence type="ECO:0000256" key="2">
    <source>
        <dbReference type="SAM" id="Phobius"/>
    </source>
</evidence>
<dbReference type="EMBL" id="BMMW01000002">
    <property type="protein sequence ID" value="GGK49530.1"/>
    <property type="molecule type" value="Genomic_DNA"/>
</dbReference>
<keyword evidence="5" id="KW-1185">Reference proteome</keyword>
<feature type="region of interest" description="Disordered" evidence="1">
    <location>
        <begin position="172"/>
        <end position="203"/>
    </location>
</feature>
<gene>
    <name evidence="4" type="ORF">GCM10011591_21170</name>
</gene>
<dbReference type="AlphaFoldDB" id="A0A917QGC9"/>
<feature type="transmembrane region" description="Helical" evidence="2">
    <location>
        <begin position="12"/>
        <end position="32"/>
    </location>
</feature>
<evidence type="ECO:0000313" key="5">
    <source>
        <dbReference type="Proteomes" id="UP000612956"/>
    </source>
</evidence>
<proteinExistence type="predicted"/>
<evidence type="ECO:0000313" key="4">
    <source>
        <dbReference type="EMBL" id="GGK49530.1"/>
    </source>
</evidence>
<feature type="transmembrane region" description="Helical" evidence="2">
    <location>
        <begin position="77"/>
        <end position="96"/>
    </location>
</feature>
<dbReference type="Gene3D" id="1.10.287.70">
    <property type="match status" value="1"/>
</dbReference>
<evidence type="ECO:0000256" key="1">
    <source>
        <dbReference type="SAM" id="MobiDB-lite"/>
    </source>
</evidence>
<reference evidence="4" key="2">
    <citation type="submission" date="2020-09" db="EMBL/GenBank/DDBJ databases">
        <authorList>
            <person name="Sun Q."/>
            <person name="Zhou Y."/>
        </authorList>
    </citation>
    <scope>NUCLEOTIDE SEQUENCE</scope>
    <source>
        <strain evidence="4">CGMCC 4.7278</strain>
    </source>
</reference>
<dbReference type="SUPFAM" id="SSF81324">
    <property type="entry name" value="Voltage-gated potassium channels"/>
    <property type="match status" value="1"/>
</dbReference>
<feature type="transmembrane region" description="Helical" evidence="2">
    <location>
        <begin position="116"/>
        <end position="135"/>
    </location>
</feature>
<keyword evidence="2" id="KW-0472">Membrane</keyword>
<name>A0A917QGC9_9NOCA</name>
<reference evidence="4" key="1">
    <citation type="journal article" date="2014" name="Int. J. Syst. Evol. Microbiol.">
        <title>Complete genome sequence of Corynebacterium casei LMG S-19264T (=DSM 44701T), isolated from a smear-ripened cheese.</title>
        <authorList>
            <consortium name="US DOE Joint Genome Institute (JGI-PGF)"/>
            <person name="Walter F."/>
            <person name="Albersmeier A."/>
            <person name="Kalinowski J."/>
            <person name="Ruckert C."/>
        </authorList>
    </citation>
    <scope>NUCLEOTIDE SEQUENCE</scope>
    <source>
        <strain evidence="4">CGMCC 4.7278</strain>
    </source>
</reference>
<feature type="transmembrane region" description="Helical" evidence="2">
    <location>
        <begin position="44"/>
        <end position="65"/>
    </location>
</feature>
<keyword evidence="2" id="KW-0812">Transmembrane</keyword>
<dbReference type="RefSeq" id="WP_229683865.1">
    <property type="nucleotide sequence ID" value="NZ_BMMW01000002.1"/>
</dbReference>
<organism evidence="4 5">
    <name type="scientific">Nocardia camponoti</name>
    <dbReference type="NCBI Taxonomy" id="1616106"/>
    <lineage>
        <taxon>Bacteria</taxon>
        <taxon>Bacillati</taxon>
        <taxon>Actinomycetota</taxon>
        <taxon>Actinomycetes</taxon>
        <taxon>Mycobacteriales</taxon>
        <taxon>Nocardiaceae</taxon>
        <taxon>Nocardia</taxon>
    </lineage>
</organism>
<comment type="caution">
    <text evidence="4">The sequence shown here is derived from an EMBL/GenBank/DDBJ whole genome shotgun (WGS) entry which is preliminary data.</text>
</comment>
<dbReference type="Proteomes" id="UP000612956">
    <property type="component" value="Unassembled WGS sequence"/>
</dbReference>
<accession>A0A917QGC9</accession>
<keyword evidence="2" id="KW-1133">Transmembrane helix</keyword>
<sequence length="203" mass="21549">MSRIPSAFRRVARNVTAAACALLFFYGVPLTWDFGLNDGPRALIGLGCFVIGVAGLGALVWRQVVRLTANGDSAEGRVDGVLLVICIVVVFFALFYDRLETANPGEFNGMSTRTDALYYTLVTLGTVGYGDVNAVGQIARVATMVQIVFDFVVLGTLVAILGSTVTQRLAKAQPKANVSDARDTSESNSPSTNPVAPQEDSPN</sequence>
<feature type="compositionally biased region" description="Polar residues" evidence="1">
    <location>
        <begin position="186"/>
        <end position="203"/>
    </location>
</feature>
<feature type="transmembrane region" description="Helical" evidence="2">
    <location>
        <begin position="147"/>
        <end position="165"/>
    </location>
</feature>
<evidence type="ECO:0000259" key="3">
    <source>
        <dbReference type="Pfam" id="PF07885"/>
    </source>
</evidence>
<dbReference type="InterPro" id="IPR013099">
    <property type="entry name" value="K_chnl_dom"/>
</dbReference>
<dbReference type="Pfam" id="PF07885">
    <property type="entry name" value="Ion_trans_2"/>
    <property type="match status" value="1"/>
</dbReference>
<feature type="domain" description="Potassium channel" evidence="3">
    <location>
        <begin position="85"/>
        <end position="166"/>
    </location>
</feature>